<evidence type="ECO:0000313" key="4">
    <source>
        <dbReference type="Proteomes" id="UP000197528"/>
    </source>
</evidence>
<dbReference type="Gene3D" id="3.40.190.150">
    <property type="entry name" value="Bordetella uptake gene, domain 1"/>
    <property type="match status" value="1"/>
</dbReference>
<gene>
    <name evidence="3" type="ORF">CBI31_09595</name>
</gene>
<dbReference type="OrthoDB" id="8678477at2"/>
<dbReference type="InterPro" id="IPR005064">
    <property type="entry name" value="BUG"/>
</dbReference>
<dbReference type="Pfam" id="PF03401">
    <property type="entry name" value="TctC"/>
    <property type="match status" value="1"/>
</dbReference>
<comment type="caution">
    <text evidence="3">The sequence shown here is derived from an EMBL/GenBank/DDBJ whole genome shotgun (WGS) entry which is preliminary data.</text>
</comment>
<proteinExistence type="inferred from homology"/>
<dbReference type="InterPro" id="IPR042100">
    <property type="entry name" value="Bug_dom1"/>
</dbReference>
<dbReference type="PANTHER" id="PTHR42928:SF5">
    <property type="entry name" value="BLR1237 PROTEIN"/>
    <property type="match status" value="1"/>
</dbReference>
<sequence length="326" mass="34069">MKTSHNKTLKNIAFVLSLLAISSPLFAQDSWPSKSIKIIVPVPAGASLDTLARTIGKGVSEKLGQAVVVENMAGGGSNIAFGYVAKAAPDGYTLLLGWDSLLINPALYSNPPYKLDQFAPITMAITAPQVLLVGPKLPVKNLRSLIEVARLNPGKITLANAGSGSPGHLAGALLESMADIKFTNVPYKGGAPGVADLLAGHVDAMFVTLPAALQYVRSGKLTALGVSPAKRSTGAPNIPTIAEAGIPGYDLNSWQGVLAPAGTPQAIINKLNKEIVQTLKQPEVKDQLISQGFEIVASSPEYLAKQLTIQAPKWAKLVRDSGAKVD</sequence>
<dbReference type="EMBL" id="NGUP01000005">
    <property type="protein sequence ID" value="OWS68957.1"/>
    <property type="molecule type" value="Genomic_DNA"/>
</dbReference>
<dbReference type="AlphaFoldDB" id="A0A254Q208"/>
<dbReference type="SUPFAM" id="SSF53850">
    <property type="entry name" value="Periplasmic binding protein-like II"/>
    <property type="match status" value="1"/>
</dbReference>
<dbReference type="RefSeq" id="WP_088526178.1">
    <property type="nucleotide sequence ID" value="NZ_NGUP01000005.1"/>
</dbReference>
<dbReference type="PANTHER" id="PTHR42928">
    <property type="entry name" value="TRICARBOXYLATE-BINDING PROTEIN"/>
    <property type="match status" value="1"/>
</dbReference>
<evidence type="ECO:0000256" key="2">
    <source>
        <dbReference type="SAM" id="SignalP"/>
    </source>
</evidence>
<evidence type="ECO:0000313" key="3">
    <source>
        <dbReference type="EMBL" id="OWS68957.1"/>
    </source>
</evidence>
<feature type="signal peptide" evidence="2">
    <location>
        <begin position="1"/>
        <end position="27"/>
    </location>
</feature>
<organism evidence="3 4">
    <name type="scientific">Polynucleobacter campilacus</name>
    <dbReference type="NCBI Taxonomy" id="1743163"/>
    <lineage>
        <taxon>Bacteria</taxon>
        <taxon>Pseudomonadati</taxon>
        <taxon>Pseudomonadota</taxon>
        <taxon>Betaproteobacteria</taxon>
        <taxon>Burkholderiales</taxon>
        <taxon>Burkholderiaceae</taxon>
        <taxon>Polynucleobacter</taxon>
    </lineage>
</organism>
<protein>
    <recommendedName>
        <fullName evidence="5">LacI family transcriptional regulator</fullName>
    </recommendedName>
</protein>
<comment type="similarity">
    <text evidence="1">Belongs to the UPF0065 (bug) family.</text>
</comment>
<dbReference type="PIRSF" id="PIRSF017082">
    <property type="entry name" value="YflP"/>
    <property type="match status" value="1"/>
</dbReference>
<dbReference type="Gene3D" id="3.40.190.10">
    <property type="entry name" value="Periplasmic binding protein-like II"/>
    <property type="match status" value="1"/>
</dbReference>
<keyword evidence="4" id="KW-1185">Reference proteome</keyword>
<evidence type="ECO:0000256" key="1">
    <source>
        <dbReference type="ARBA" id="ARBA00006987"/>
    </source>
</evidence>
<reference evidence="3 4" key="1">
    <citation type="submission" date="2017-05" db="EMBL/GenBank/DDBJ databases">
        <title>Genome of Polynucleobacter sp. MWH-Feld-100.</title>
        <authorList>
            <person name="Hahn M.W."/>
        </authorList>
    </citation>
    <scope>NUCLEOTIDE SEQUENCE [LARGE SCALE GENOMIC DNA]</scope>
    <source>
        <strain evidence="3 4">MWH-Feld-100</strain>
    </source>
</reference>
<dbReference type="Proteomes" id="UP000197528">
    <property type="component" value="Unassembled WGS sequence"/>
</dbReference>
<name>A0A254Q208_9BURK</name>
<feature type="chain" id="PRO_5012287334" description="LacI family transcriptional regulator" evidence="2">
    <location>
        <begin position="28"/>
        <end position="326"/>
    </location>
</feature>
<dbReference type="CDD" id="cd13578">
    <property type="entry name" value="PBP2_Bug27"/>
    <property type="match status" value="1"/>
</dbReference>
<keyword evidence="2" id="KW-0732">Signal</keyword>
<accession>A0A254Q208</accession>
<evidence type="ECO:0008006" key="5">
    <source>
        <dbReference type="Google" id="ProtNLM"/>
    </source>
</evidence>